<reference evidence="1" key="2">
    <citation type="journal article" date="2007" name="Science">
        <title>Draft genome sequence of the sexually transmitted pathogen Trichomonas vaginalis.</title>
        <authorList>
            <person name="Carlton J.M."/>
            <person name="Hirt R.P."/>
            <person name="Silva J.C."/>
            <person name="Delcher A.L."/>
            <person name="Schatz M."/>
            <person name="Zhao Q."/>
            <person name="Wortman J.R."/>
            <person name="Bidwell S.L."/>
            <person name="Alsmark U.C.M."/>
            <person name="Besteiro S."/>
            <person name="Sicheritz-Ponten T."/>
            <person name="Noel C.J."/>
            <person name="Dacks J.B."/>
            <person name="Foster P.G."/>
            <person name="Simillion C."/>
            <person name="Van de Peer Y."/>
            <person name="Miranda-Saavedra D."/>
            <person name="Barton G.J."/>
            <person name="Westrop G.D."/>
            <person name="Mueller S."/>
            <person name="Dessi D."/>
            <person name="Fiori P.L."/>
            <person name="Ren Q."/>
            <person name="Paulsen I."/>
            <person name="Zhang H."/>
            <person name="Bastida-Corcuera F.D."/>
            <person name="Simoes-Barbosa A."/>
            <person name="Brown M.T."/>
            <person name="Hayes R.D."/>
            <person name="Mukherjee M."/>
            <person name="Okumura C.Y."/>
            <person name="Schneider R."/>
            <person name="Smith A.J."/>
            <person name="Vanacova S."/>
            <person name="Villalvazo M."/>
            <person name="Haas B.J."/>
            <person name="Pertea M."/>
            <person name="Feldblyum T.V."/>
            <person name="Utterback T.R."/>
            <person name="Shu C.L."/>
            <person name="Osoegawa K."/>
            <person name="de Jong P.J."/>
            <person name="Hrdy I."/>
            <person name="Horvathova L."/>
            <person name="Zubacova Z."/>
            <person name="Dolezal P."/>
            <person name="Malik S.B."/>
            <person name="Logsdon J.M. Jr."/>
            <person name="Henze K."/>
            <person name="Gupta A."/>
            <person name="Wang C.C."/>
            <person name="Dunne R.L."/>
            <person name="Upcroft J.A."/>
            <person name="Upcroft P."/>
            <person name="White O."/>
            <person name="Salzberg S.L."/>
            <person name="Tang P."/>
            <person name="Chiu C.-H."/>
            <person name="Lee Y.-S."/>
            <person name="Embley T.M."/>
            <person name="Coombs G.H."/>
            <person name="Mottram J.C."/>
            <person name="Tachezy J."/>
            <person name="Fraser-Liggett C.M."/>
            <person name="Johnson P.J."/>
        </authorList>
    </citation>
    <scope>NUCLEOTIDE SEQUENCE [LARGE SCALE GENOMIC DNA]</scope>
    <source>
        <strain evidence="1">G3</strain>
    </source>
</reference>
<organism evidence="1 2">
    <name type="scientific">Trichomonas vaginalis (strain ATCC PRA-98 / G3)</name>
    <dbReference type="NCBI Taxonomy" id="412133"/>
    <lineage>
        <taxon>Eukaryota</taxon>
        <taxon>Metamonada</taxon>
        <taxon>Parabasalia</taxon>
        <taxon>Trichomonadida</taxon>
        <taxon>Trichomonadidae</taxon>
        <taxon>Trichomonas</taxon>
    </lineage>
</organism>
<dbReference type="VEuPathDB" id="TrichDB:TVAGG3_0394100"/>
<evidence type="ECO:0000313" key="2">
    <source>
        <dbReference type="Proteomes" id="UP000001542"/>
    </source>
</evidence>
<dbReference type="InterPro" id="IPR036322">
    <property type="entry name" value="WD40_repeat_dom_sf"/>
</dbReference>
<dbReference type="RefSeq" id="XP_001324019.1">
    <property type="nucleotide sequence ID" value="XM_001323984.1"/>
</dbReference>
<dbReference type="KEGG" id="tva:4769751"/>
<dbReference type="InParanoid" id="A2E673"/>
<name>A2E673_TRIV3</name>
<dbReference type="EMBL" id="DS113312">
    <property type="protein sequence ID" value="EAY11796.1"/>
    <property type="molecule type" value="Genomic_DNA"/>
</dbReference>
<evidence type="ECO:0000313" key="1">
    <source>
        <dbReference type="EMBL" id="EAY11796.1"/>
    </source>
</evidence>
<dbReference type="VEuPathDB" id="TrichDB:TVAG_458680"/>
<sequence length="355" mass="39192">MAKSTIGKKLGILELQCPEIKDTTIADLYSPNGLSITSFCTWEGHIGVIDVQDLFKADAIINMTAEKSSGKRWPFLRTCLQEESSEPDCYFGSANGDIYKLNPSLKAPALIYKCGGPVVGLKWSPKTAQLFIAALSQKVYVYQEAQNTVQKIKLPERPINLFLILNFCVVVYVNGCVSKFDITKPLPTELKPEFNLINGLQNATQKTMVTAATVMKFTNEEQKRVVPVIYAGFSTGQIIGFDLEVPSSTFTLQMKALDSYISHILYLQDSKFVVITGTVIYFIDSKTTATTTGNYAEIPKLSANASIVAATEVCFQKDGTTESRVLVSTGYNWNKGGNFPLQNAIPQPKFYLVTY</sequence>
<dbReference type="SUPFAM" id="SSF50978">
    <property type="entry name" value="WD40 repeat-like"/>
    <property type="match status" value="1"/>
</dbReference>
<protein>
    <submittedName>
        <fullName evidence="1">Uncharacterized protein</fullName>
    </submittedName>
</protein>
<keyword evidence="2" id="KW-1185">Reference proteome</keyword>
<reference evidence="1" key="1">
    <citation type="submission" date="2006-10" db="EMBL/GenBank/DDBJ databases">
        <authorList>
            <person name="Amadeo P."/>
            <person name="Zhao Q."/>
            <person name="Wortman J."/>
            <person name="Fraser-Liggett C."/>
            <person name="Carlton J."/>
        </authorList>
    </citation>
    <scope>NUCLEOTIDE SEQUENCE</scope>
    <source>
        <strain evidence="1">G3</strain>
    </source>
</reference>
<dbReference type="Proteomes" id="UP000001542">
    <property type="component" value="Unassembled WGS sequence"/>
</dbReference>
<dbReference type="AlphaFoldDB" id="A2E673"/>
<accession>A2E673</accession>
<proteinExistence type="predicted"/>
<gene>
    <name evidence="1" type="ORF">TVAG_458680</name>
</gene>